<name>A0A9X1KXF9_9BACT</name>
<accession>A0A9X1KXF9</accession>
<keyword evidence="3" id="KW-0998">Cell outer membrane</keyword>
<feature type="domain" description="Outer membrane protein beta-barrel" evidence="6">
    <location>
        <begin position="452"/>
        <end position="916"/>
    </location>
</feature>
<evidence type="ECO:0000313" key="7">
    <source>
        <dbReference type="EMBL" id="MCA6074573.1"/>
    </source>
</evidence>
<feature type="signal peptide" evidence="5">
    <location>
        <begin position="1"/>
        <end position="22"/>
    </location>
</feature>
<feature type="chain" id="PRO_5041115981" evidence="5">
    <location>
        <begin position="23"/>
        <end position="925"/>
    </location>
</feature>
<evidence type="ECO:0000256" key="5">
    <source>
        <dbReference type="SAM" id="SignalP"/>
    </source>
</evidence>
<dbReference type="SUPFAM" id="SSF49464">
    <property type="entry name" value="Carboxypeptidase regulatory domain-like"/>
    <property type="match status" value="1"/>
</dbReference>
<evidence type="ECO:0000313" key="9">
    <source>
        <dbReference type="EMBL" id="MCA6076878.1"/>
    </source>
</evidence>
<feature type="region of interest" description="Disordered" evidence="4">
    <location>
        <begin position="287"/>
        <end position="306"/>
    </location>
</feature>
<keyword evidence="10" id="KW-1185">Reference proteome</keyword>
<keyword evidence="2" id="KW-0472">Membrane</keyword>
<gene>
    <name evidence="7" type="ORF">LDX50_06815</name>
    <name evidence="8" type="ORF">LDX50_12785</name>
    <name evidence="9" type="ORF">LDX50_18505</name>
</gene>
<sequence>MNKSFILLAILYLCGQSLFSQVNVSGVIKGNDQVLPGATVQFRLVKDTTITTFASSNAKGNYEVKLPEDGFYKLQVSFIGYQPFTRILRITGPDYRVPDIQLVEQTELLKEVRITDKPIVVVQQGDTTAFLASGFKTNPDATAGDLLKKMPGVVVDGNGVQAQGESVQRILVDGREFFGNDPAATLRNLPADVIEKIEVFDQLSEQAQFSGYDDGNTVKTINIVTKPETRNGSFGRVYAGGGTDAHYNLGGNINFFNDQQRISIVGLSNDINLQNFSSEDLVGVASSSSSGRGRGGGNFGGGRNNGANNFLTSQQNGISQVNSFGINYVDEFLNGDLKLSASYFFNHATNTNDQKSLREYFLSADSSYFYEQNSIQDNVNYNHRFNSRIQYSIDKKNMLIVTPALSLQNNTNQLTTSILTSNMADELISGSENMQLNDLQGINFSNNLVFRHAFERRGQTLSFGLRNSYLKSDGNIDLNAINYYNRTTVISDTLAQETDRFSLQKSVQGNVTYTDRLGEKFQLQLTQTMERRWNESDNKNYDLRSEERELNPELSNVFESIYTTYTSTAGLSYRGEIGSVRAGLAYEHARLENEQLFPQTDQLTRSFNNILPTVSGRFNLTEDKNLRFFYRTNTDAPSISQLQNVIDNSNPLILTTGNPALDQAYSHRLVVRYSNSNQQSSASFFGFISAQTAANYISNETIIAENEDILVGDYLLRKGSQITRPVNLDGYWNVRSLLTYSIPSILLKSIINVNAGINYNKIPGLINEQSNTSNNYGFSAGIVIASNISERVDFNIGYSGNFNIVDNSIQPELNTNYLNSSFSAGLNWIFGQGWVFRTDINYQRYDGLSEGFNQNYALWNASLGKKFMADDRAEVSLRVFDILKQNQSITRTVTETYIEDATSVVLQQYVMLNFMYRIRNFKTTQ</sequence>
<evidence type="ECO:0000256" key="4">
    <source>
        <dbReference type="SAM" id="MobiDB-lite"/>
    </source>
</evidence>
<keyword evidence="5" id="KW-0732">Signal</keyword>
<dbReference type="RefSeq" id="WP_225697687.1">
    <property type="nucleotide sequence ID" value="NZ_JAIXNE010000002.1"/>
</dbReference>
<dbReference type="GO" id="GO:0009279">
    <property type="term" value="C:cell outer membrane"/>
    <property type="evidence" value="ECO:0007669"/>
    <property type="project" value="UniProtKB-SubCell"/>
</dbReference>
<dbReference type="Pfam" id="PF13715">
    <property type="entry name" value="CarbopepD_reg_2"/>
    <property type="match status" value="1"/>
</dbReference>
<dbReference type="InterPro" id="IPR036942">
    <property type="entry name" value="Beta-barrel_TonB_sf"/>
</dbReference>
<evidence type="ECO:0000313" key="10">
    <source>
        <dbReference type="Proteomes" id="UP001139409"/>
    </source>
</evidence>
<dbReference type="InterPro" id="IPR008969">
    <property type="entry name" value="CarboxyPept-like_regulatory"/>
</dbReference>
<evidence type="ECO:0000256" key="3">
    <source>
        <dbReference type="ARBA" id="ARBA00023237"/>
    </source>
</evidence>
<dbReference type="Gene3D" id="2.40.170.20">
    <property type="entry name" value="TonB-dependent receptor, beta-barrel domain"/>
    <property type="match status" value="1"/>
</dbReference>
<evidence type="ECO:0000256" key="1">
    <source>
        <dbReference type="ARBA" id="ARBA00004442"/>
    </source>
</evidence>
<proteinExistence type="predicted"/>
<dbReference type="Proteomes" id="UP001139409">
    <property type="component" value="Unassembled WGS sequence"/>
</dbReference>
<feature type="compositionally biased region" description="Gly residues" evidence="4">
    <location>
        <begin position="292"/>
        <end position="304"/>
    </location>
</feature>
<dbReference type="EMBL" id="JAIXNE010000003">
    <property type="protein sequence ID" value="MCA6075750.1"/>
    <property type="molecule type" value="Genomic_DNA"/>
</dbReference>
<reference evidence="9" key="1">
    <citation type="submission" date="2021-09" db="EMBL/GenBank/DDBJ databases">
        <title>Fulvivirga sp. isolated from coastal sediment.</title>
        <authorList>
            <person name="Yu H."/>
        </authorList>
    </citation>
    <scope>NUCLEOTIDE SEQUENCE</scope>
    <source>
        <strain evidence="9">1062</strain>
    </source>
</reference>
<dbReference type="Pfam" id="PF14905">
    <property type="entry name" value="OMP_b-brl_3"/>
    <property type="match status" value="1"/>
</dbReference>
<evidence type="ECO:0000313" key="8">
    <source>
        <dbReference type="EMBL" id="MCA6075750.1"/>
    </source>
</evidence>
<protein>
    <submittedName>
        <fullName evidence="9">Outer membrane beta-barrel protein</fullName>
    </submittedName>
</protein>
<dbReference type="EMBL" id="JAIXNE010000004">
    <property type="protein sequence ID" value="MCA6076878.1"/>
    <property type="molecule type" value="Genomic_DNA"/>
</dbReference>
<dbReference type="InterPro" id="IPR041700">
    <property type="entry name" value="OMP_b-brl_3"/>
</dbReference>
<comment type="subcellular location">
    <subcellularLocation>
        <location evidence="1">Cell outer membrane</location>
    </subcellularLocation>
</comment>
<evidence type="ECO:0000259" key="6">
    <source>
        <dbReference type="Pfam" id="PF14905"/>
    </source>
</evidence>
<organism evidence="9 10">
    <name type="scientific">Fulvivirga sedimenti</name>
    <dbReference type="NCBI Taxonomy" id="2879465"/>
    <lineage>
        <taxon>Bacteria</taxon>
        <taxon>Pseudomonadati</taxon>
        <taxon>Bacteroidota</taxon>
        <taxon>Cytophagia</taxon>
        <taxon>Cytophagales</taxon>
        <taxon>Fulvivirgaceae</taxon>
        <taxon>Fulvivirga</taxon>
    </lineage>
</organism>
<dbReference type="SUPFAM" id="SSF56935">
    <property type="entry name" value="Porins"/>
    <property type="match status" value="1"/>
</dbReference>
<dbReference type="Gene3D" id="2.60.40.1120">
    <property type="entry name" value="Carboxypeptidase-like, regulatory domain"/>
    <property type="match status" value="1"/>
</dbReference>
<dbReference type="EMBL" id="JAIXNE010000002">
    <property type="protein sequence ID" value="MCA6074573.1"/>
    <property type="molecule type" value="Genomic_DNA"/>
</dbReference>
<dbReference type="AlphaFoldDB" id="A0A9X1KXF9"/>
<comment type="caution">
    <text evidence="9">The sequence shown here is derived from an EMBL/GenBank/DDBJ whole genome shotgun (WGS) entry which is preliminary data.</text>
</comment>
<evidence type="ECO:0000256" key="2">
    <source>
        <dbReference type="ARBA" id="ARBA00023136"/>
    </source>
</evidence>